<dbReference type="GO" id="GO:0006508">
    <property type="term" value="P:proteolysis"/>
    <property type="evidence" value="ECO:0007669"/>
    <property type="project" value="InterPro"/>
</dbReference>
<protein>
    <recommendedName>
        <fullName evidence="8">Peptidase M50 domain-containing protein</fullName>
    </recommendedName>
</protein>
<organism evidence="9 10">
    <name type="scientific">Synoicihabitans lomoniglobus</name>
    <dbReference type="NCBI Taxonomy" id="2909285"/>
    <lineage>
        <taxon>Bacteria</taxon>
        <taxon>Pseudomonadati</taxon>
        <taxon>Verrucomicrobiota</taxon>
        <taxon>Opitutia</taxon>
        <taxon>Opitutales</taxon>
        <taxon>Opitutaceae</taxon>
        <taxon>Synoicihabitans</taxon>
    </lineage>
</organism>
<keyword evidence="6 7" id="KW-0472">Membrane</keyword>
<feature type="transmembrane region" description="Helical" evidence="7">
    <location>
        <begin position="116"/>
        <end position="136"/>
    </location>
</feature>
<dbReference type="Gene3D" id="1.25.40.10">
    <property type="entry name" value="Tetratricopeptide repeat domain"/>
    <property type="match status" value="1"/>
</dbReference>
<gene>
    <name evidence="9" type="ORF">PXH66_21120</name>
</gene>
<dbReference type="KEGG" id="slom:PXH66_21120"/>
<evidence type="ECO:0000256" key="2">
    <source>
        <dbReference type="ARBA" id="ARBA00004141"/>
    </source>
</evidence>
<comment type="subcellular location">
    <subcellularLocation>
        <location evidence="2">Membrane</location>
        <topology evidence="2">Multi-pass membrane protein</topology>
    </subcellularLocation>
</comment>
<keyword evidence="10" id="KW-1185">Reference proteome</keyword>
<comment type="similarity">
    <text evidence="3">Belongs to the peptidase M50B family.</text>
</comment>
<keyword evidence="4 7" id="KW-0812">Transmembrane</keyword>
<evidence type="ECO:0000313" key="9">
    <source>
        <dbReference type="EMBL" id="WED64855.1"/>
    </source>
</evidence>
<evidence type="ECO:0000256" key="7">
    <source>
        <dbReference type="SAM" id="Phobius"/>
    </source>
</evidence>
<dbReference type="GO" id="GO:0016020">
    <property type="term" value="C:membrane"/>
    <property type="evidence" value="ECO:0007669"/>
    <property type="project" value="UniProtKB-SubCell"/>
</dbReference>
<evidence type="ECO:0000256" key="4">
    <source>
        <dbReference type="ARBA" id="ARBA00022692"/>
    </source>
</evidence>
<evidence type="ECO:0000256" key="3">
    <source>
        <dbReference type="ARBA" id="ARBA00007931"/>
    </source>
</evidence>
<keyword evidence="5 7" id="KW-1133">Transmembrane helix</keyword>
<evidence type="ECO:0000256" key="6">
    <source>
        <dbReference type="ARBA" id="ARBA00023136"/>
    </source>
</evidence>
<dbReference type="InterPro" id="IPR011990">
    <property type="entry name" value="TPR-like_helical_dom_sf"/>
</dbReference>
<dbReference type="Proteomes" id="UP001218638">
    <property type="component" value="Chromosome"/>
</dbReference>
<dbReference type="AlphaFoldDB" id="A0AAE9ZXQ0"/>
<dbReference type="RefSeq" id="WP_330931880.1">
    <property type="nucleotide sequence ID" value="NZ_CP119075.1"/>
</dbReference>
<comment type="cofactor">
    <cofactor evidence="1">
        <name>Zn(2+)</name>
        <dbReference type="ChEBI" id="CHEBI:29105"/>
    </cofactor>
</comment>
<name>A0AAE9ZXQ0_9BACT</name>
<proteinExistence type="inferred from homology"/>
<evidence type="ECO:0000256" key="5">
    <source>
        <dbReference type="ARBA" id="ARBA00022989"/>
    </source>
</evidence>
<accession>A0AAE9ZXQ0</accession>
<reference evidence="9" key="1">
    <citation type="submission" date="2023-03" db="EMBL/GenBank/DDBJ databases">
        <title>Lomoglobus Profundus gen. nov., sp. nov., a novel member of the phylum Verrucomicrobia, isolated from deep-marine sediment of South China Sea.</title>
        <authorList>
            <person name="Ahmad T."/>
            <person name="Ishaq S.E."/>
            <person name="Wang F."/>
        </authorList>
    </citation>
    <scope>NUCLEOTIDE SEQUENCE</scope>
    <source>
        <strain evidence="9">LMO-M01</strain>
    </source>
</reference>
<dbReference type="EMBL" id="CP119075">
    <property type="protein sequence ID" value="WED64855.1"/>
    <property type="molecule type" value="Genomic_DNA"/>
</dbReference>
<evidence type="ECO:0000259" key="8">
    <source>
        <dbReference type="Pfam" id="PF02163"/>
    </source>
</evidence>
<dbReference type="Pfam" id="PF02163">
    <property type="entry name" value="Peptidase_M50"/>
    <property type="match status" value="1"/>
</dbReference>
<evidence type="ECO:0000313" key="10">
    <source>
        <dbReference type="Proteomes" id="UP001218638"/>
    </source>
</evidence>
<sequence>MSELLILFAIWLWMLLAVSLHEWSHWAVAKIVGLEPTHLNVGQGPVWWRGHLGLTKVTMHWWPFSGLVLARWSSEAGLRWRGTTFALAGPACDAVLFGVLGLIFTQQSANHFMSEVRATLIILMWLQGGMWVTSLLPRMVSSEEYVLGSDGKQAWDFVTGNMPTAQVAGGINYQREVARYDPAFDVTGSWLHEADETIRQDYEVGLGELIADDPASGLAKLKRVLAAGPIGGAERAALLDQMASYVAMHRKMEFLTDAVEWAREAVALQPEAPTLRGTLGGLLIDSGQLDDGMRLLLPLTAESSDQMDRSIAFAYLALAYSRSGDRRRAHDALNASFELNASHGMAERIAQEMRA</sequence>
<feature type="transmembrane region" description="Helical" evidence="7">
    <location>
        <begin position="84"/>
        <end position="104"/>
    </location>
</feature>
<dbReference type="SUPFAM" id="SSF48452">
    <property type="entry name" value="TPR-like"/>
    <property type="match status" value="1"/>
</dbReference>
<dbReference type="InterPro" id="IPR008915">
    <property type="entry name" value="Peptidase_M50"/>
</dbReference>
<feature type="domain" description="Peptidase M50" evidence="8">
    <location>
        <begin position="12"/>
        <end position="145"/>
    </location>
</feature>
<evidence type="ECO:0000256" key="1">
    <source>
        <dbReference type="ARBA" id="ARBA00001947"/>
    </source>
</evidence>